<name>A0A090AJ24_9GAMM</name>
<gene>
    <name evidence="4" type="ORF">THII_1200</name>
</gene>
<dbReference type="OrthoDB" id="9811121at2"/>
<dbReference type="PANTHER" id="PTHR23088:SF27">
    <property type="entry name" value="DEAMINATED GLUTATHIONE AMIDASE"/>
    <property type="match status" value="1"/>
</dbReference>
<dbReference type="EMBL" id="AP014633">
    <property type="protein sequence ID" value="BAP55497.1"/>
    <property type="molecule type" value="Genomic_DNA"/>
</dbReference>
<dbReference type="InterPro" id="IPR001110">
    <property type="entry name" value="UPF0012_CS"/>
</dbReference>
<keyword evidence="4" id="KW-0808">Transferase</keyword>
<dbReference type="PROSITE" id="PS01227">
    <property type="entry name" value="UPF0012"/>
    <property type="match status" value="1"/>
</dbReference>
<dbReference type="GO" id="GO:0016746">
    <property type="term" value="F:acyltransferase activity"/>
    <property type="evidence" value="ECO:0007669"/>
    <property type="project" value="UniProtKB-KW"/>
</dbReference>
<sequence>MSIYRVAAVQMASGSHVAANLHEVARLIGDAVDMGASLIILPENFALMAMQPSDNTNISEAPGSGMLQDFLAQQSARYEVWLVGGTVPIIAKESNKFCAASLVFDNTGQCVARYDKMHLFDVTVAPNEHYCESEIIEAGHQPVVINTPFGRLGLAVCYDLRFPELFRCMLDQGVELIAVPSAFTATTGKAHWEILVRARAIENLCYVIAANQGGYHVNGRETYGNSMIVDPWGIVLTRLNRGAGVICADIYPEKQAQLRRNFPVHHHRKIDCQCS</sequence>
<dbReference type="InterPro" id="IPR003010">
    <property type="entry name" value="C-N_Hydrolase"/>
</dbReference>
<dbReference type="PANTHER" id="PTHR23088">
    <property type="entry name" value="NITRILASE-RELATED"/>
    <property type="match status" value="1"/>
</dbReference>
<evidence type="ECO:0000313" key="4">
    <source>
        <dbReference type="EMBL" id="BAP55497.1"/>
    </source>
</evidence>
<keyword evidence="5" id="KW-1185">Reference proteome</keyword>
<proteinExistence type="inferred from homology"/>
<dbReference type="AlphaFoldDB" id="A0A090AJ24"/>
<evidence type="ECO:0000256" key="2">
    <source>
        <dbReference type="ARBA" id="ARBA00022801"/>
    </source>
</evidence>
<keyword evidence="4" id="KW-0012">Acyltransferase</keyword>
<feature type="domain" description="CN hydrolase" evidence="3">
    <location>
        <begin position="4"/>
        <end position="252"/>
    </location>
</feature>
<reference evidence="4 5" key="1">
    <citation type="journal article" date="2014" name="ISME J.">
        <title>Ecophysiology of Thioploca ingrica as revealed by the complete genome sequence supplemented with proteomic evidence.</title>
        <authorList>
            <person name="Kojima H."/>
            <person name="Ogura Y."/>
            <person name="Yamamoto N."/>
            <person name="Togashi T."/>
            <person name="Mori H."/>
            <person name="Watanabe T."/>
            <person name="Nemoto F."/>
            <person name="Kurokawa K."/>
            <person name="Hayashi T."/>
            <person name="Fukui M."/>
        </authorList>
    </citation>
    <scope>NUCLEOTIDE SEQUENCE [LARGE SCALE GENOMIC DNA]</scope>
</reference>
<accession>A0A090AJ24</accession>
<dbReference type="STRING" id="40754.THII_1200"/>
<dbReference type="GO" id="GO:0016811">
    <property type="term" value="F:hydrolase activity, acting on carbon-nitrogen (but not peptide) bonds, in linear amides"/>
    <property type="evidence" value="ECO:0007669"/>
    <property type="project" value="InterPro"/>
</dbReference>
<evidence type="ECO:0000313" key="5">
    <source>
        <dbReference type="Proteomes" id="UP000031623"/>
    </source>
</evidence>
<dbReference type="KEGG" id="tig:THII_1200"/>
<evidence type="ECO:0000259" key="3">
    <source>
        <dbReference type="PROSITE" id="PS50263"/>
    </source>
</evidence>
<comment type="similarity">
    <text evidence="1">Belongs to the carbon-nitrogen hydrolase superfamily. NIT1/NIT2 family.</text>
</comment>
<dbReference type="SUPFAM" id="SSF56317">
    <property type="entry name" value="Carbon-nitrogen hydrolase"/>
    <property type="match status" value="1"/>
</dbReference>
<keyword evidence="4" id="KW-0449">Lipoprotein</keyword>
<evidence type="ECO:0000256" key="1">
    <source>
        <dbReference type="ARBA" id="ARBA00010613"/>
    </source>
</evidence>
<dbReference type="Pfam" id="PF00795">
    <property type="entry name" value="CN_hydrolase"/>
    <property type="match status" value="1"/>
</dbReference>
<protein>
    <submittedName>
        <fullName evidence="4">Nitrilase/cyanide hydratase and apolipoprotein N-acyltransferase</fullName>
    </submittedName>
</protein>
<dbReference type="Gene3D" id="3.60.110.10">
    <property type="entry name" value="Carbon-nitrogen hydrolase"/>
    <property type="match status" value="1"/>
</dbReference>
<dbReference type="HOGENOM" id="CLU_030130_1_2_6"/>
<dbReference type="Proteomes" id="UP000031623">
    <property type="component" value="Chromosome"/>
</dbReference>
<organism evidence="4 5">
    <name type="scientific">Thioploca ingrica</name>
    <dbReference type="NCBI Taxonomy" id="40754"/>
    <lineage>
        <taxon>Bacteria</taxon>
        <taxon>Pseudomonadati</taxon>
        <taxon>Pseudomonadota</taxon>
        <taxon>Gammaproteobacteria</taxon>
        <taxon>Thiotrichales</taxon>
        <taxon>Thiotrichaceae</taxon>
        <taxon>Thioploca</taxon>
    </lineage>
</organism>
<dbReference type="InterPro" id="IPR036526">
    <property type="entry name" value="C-N_Hydrolase_sf"/>
</dbReference>
<dbReference type="PROSITE" id="PS50263">
    <property type="entry name" value="CN_HYDROLASE"/>
    <property type="match status" value="1"/>
</dbReference>
<dbReference type="CDD" id="cd07572">
    <property type="entry name" value="nit"/>
    <property type="match status" value="1"/>
</dbReference>
<keyword evidence="2" id="KW-0378">Hydrolase</keyword>
<dbReference type="InterPro" id="IPR045254">
    <property type="entry name" value="Nit1/2_C-N_Hydrolase"/>
</dbReference>